<dbReference type="EMBL" id="CAMXCM010000002">
    <property type="protein sequence ID" value="CAI3939790.1"/>
    <property type="molecule type" value="Genomic_DNA"/>
</dbReference>
<dbReference type="EMBL" id="CAMXCS010000002">
    <property type="protein sequence ID" value="CAI3943707.1"/>
    <property type="molecule type" value="Genomic_DNA"/>
</dbReference>
<reference evidence="1" key="1">
    <citation type="submission" date="2022-10" db="EMBL/GenBank/DDBJ databases">
        <authorList>
            <person name="Botero Cardona J."/>
        </authorList>
    </citation>
    <scope>NUCLEOTIDE SEQUENCE</scope>
    <source>
        <strain evidence="1">LMG 31819</strain>
        <strain evidence="2">R-53529</strain>
    </source>
</reference>
<dbReference type="Proteomes" id="UP001154255">
    <property type="component" value="Unassembled WGS sequence"/>
</dbReference>
<evidence type="ECO:0000313" key="3">
    <source>
        <dbReference type="Proteomes" id="UP001154255"/>
    </source>
</evidence>
<keyword evidence="4" id="KW-1185">Reference proteome</keyword>
<evidence type="ECO:0000313" key="1">
    <source>
        <dbReference type="EMBL" id="CAI3939790.1"/>
    </source>
</evidence>
<proteinExistence type="predicted"/>
<organism evidence="1 3">
    <name type="scientific">Commensalibacter communis</name>
    <dbReference type="NCBI Taxonomy" id="2972786"/>
    <lineage>
        <taxon>Bacteria</taxon>
        <taxon>Pseudomonadati</taxon>
        <taxon>Pseudomonadota</taxon>
        <taxon>Alphaproteobacteria</taxon>
        <taxon>Acetobacterales</taxon>
        <taxon>Acetobacteraceae</taxon>
    </lineage>
</organism>
<comment type="caution">
    <text evidence="1">The sequence shown here is derived from an EMBL/GenBank/DDBJ whole genome shotgun (WGS) entry which is preliminary data.</text>
</comment>
<accession>A0A9W4TLM5</accession>
<gene>
    <name evidence="2" type="ORF">R53529_LOCUS1272</name>
    <name evidence="1" type="ORF">R53530_LOCUS1162</name>
</gene>
<dbReference type="Proteomes" id="UP001154259">
    <property type="component" value="Unassembled WGS sequence"/>
</dbReference>
<dbReference type="AlphaFoldDB" id="A0A9W4TLM5"/>
<name>A0A9W4TLM5_9PROT</name>
<sequence length="43" mass="5286">MVAHNSCSKREEINAEWISNQAYKMIKDLYRHRRTYNFALHFL</sequence>
<evidence type="ECO:0000313" key="4">
    <source>
        <dbReference type="Proteomes" id="UP001154259"/>
    </source>
</evidence>
<evidence type="ECO:0000313" key="2">
    <source>
        <dbReference type="EMBL" id="CAI3943707.1"/>
    </source>
</evidence>
<protein>
    <submittedName>
        <fullName evidence="1">Uncharacterized protein</fullName>
    </submittedName>
</protein>